<dbReference type="SUPFAM" id="SSF50249">
    <property type="entry name" value="Nucleic acid-binding proteins"/>
    <property type="match status" value="1"/>
</dbReference>
<proteinExistence type="predicted"/>
<accession>A0A7S0X163</accession>
<dbReference type="AlphaFoldDB" id="A0A7S0X163"/>
<organism evidence="3">
    <name type="scientific">Chlamydomonas leiostraca</name>
    <dbReference type="NCBI Taxonomy" id="1034604"/>
    <lineage>
        <taxon>Eukaryota</taxon>
        <taxon>Viridiplantae</taxon>
        <taxon>Chlorophyta</taxon>
        <taxon>core chlorophytes</taxon>
        <taxon>Chlorophyceae</taxon>
        <taxon>CS clade</taxon>
        <taxon>Chlamydomonadales</taxon>
        <taxon>Chlamydomonadaceae</taxon>
        <taxon>Chlamydomonas</taxon>
    </lineage>
</organism>
<feature type="domain" description="S1 motif" evidence="2">
    <location>
        <begin position="158"/>
        <end position="230"/>
    </location>
</feature>
<sequence>MRPVGATMVSLQPSTSTSRPLQGVAHHMAAPSGSRQRRKLVPPCRVTNTSDEIYRAKGLPTTYDEKAQTVELSMLEVHNPELGRLENRVGKFYLQELFEDSGIDLEETAYWFHTPPGGWSTEPVKLQAAEEAPVTFPEPWHEEGESTGRVEFERLREGEVITGVISDCWLYHGIQVDFGAACDGLVPIFHDQWMEEGVRETLMPGEQVRARIHKLRRPGLYRWPVQLELLEPAHLAHKLLPPDAYDAPIDHGWAHAQGWTMQDICAATGRFYEGVQYFLREPDADIGMELQVAYGWEDEQANYDTDPNAIWHNKELLKDKQPEINRIAADLMLGQDKL</sequence>
<dbReference type="PROSITE" id="PS50126">
    <property type="entry name" value="S1"/>
    <property type="match status" value="1"/>
</dbReference>
<name>A0A7S0X163_9CHLO</name>
<feature type="compositionally biased region" description="Polar residues" evidence="1">
    <location>
        <begin position="9"/>
        <end position="20"/>
    </location>
</feature>
<gene>
    <name evidence="3" type="ORF">CLEI1391_LOCUS19931</name>
</gene>
<evidence type="ECO:0000256" key="1">
    <source>
        <dbReference type="SAM" id="MobiDB-lite"/>
    </source>
</evidence>
<reference evidence="3" key="1">
    <citation type="submission" date="2021-01" db="EMBL/GenBank/DDBJ databases">
        <authorList>
            <person name="Corre E."/>
            <person name="Pelletier E."/>
            <person name="Niang G."/>
            <person name="Scheremetjew M."/>
            <person name="Finn R."/>
            <person name="Kale V."/>
            <person name="Holt S."/>
            <person name="Cochrane G."/>
            <person name="Meng A."/>
            <person name="Brown T."/>
            <person name="Cohen L."/>
        </authorList>
    </citation>
    <scope>NUCLEOTIDE SEQUENCE</scope>
    <source>
        <strain evidence="3">SAG 11-49</strain>
    </source>
</reference>
<feature type="region of interest" description="Disordered" evidence="1">
    <location>
        <begin position="1"/>
        <end position="40"/>
    </location>
</feature>
<dbReference type="InterPro" id="IPR003029">
    <property type="entry name" value="S1_domain"/>
</dbReference>
<dbReference type="InterPro" id="IPR012340">
    <property type="entry name" value="NA-bd_OB-fold"/>
</dbReference>
<dbReference type="Gene3D" id="2.40.50.140">
    <property type="entry name" value="Nucleic acid-binding proteins"/>
    <property type="match status" value="1"/>
</dbReference>
<dbReference type="GO" id="GO:0003676">
    <property type="term" value="F:nucleic acid binding"/>
    <property type="evidence" value="ECO:0007669"/>
    <property type="project" value="InterPro"/>
</dbReference>
<evidence type="ECO:0000259" key="2">
    <source>
        <dbReference type="PROSITE" id="PS50126"/>
    </source>
</evidence>
<protein>
    <recommendedName>
        <fullName evidence="2">S1 motif domain-containing protein</fullName>
    </recommendedName>
</protein>
<dbReference type="EMBL" id="HBFB01035485">
    <property type="protein sequence ID" value="CAD8695745.1"/>
    <property type="molecule type" value="Transcribed_RNA"/>
</dbReference>
<evidence type="ECO:0000313" key="3">
    <source>
        <dbReference type="EMBL" id="CAD8695745.1"/>
    </source>
</evidence>